<dbReference type="GO" id="GO:0031929">
    <property type="term" value="P:TOR signaling"/>
    <property type="evidence" value="ECO:0007669"/>
    <property type="project" value="TreeGrafter"/>
</dbReference>
<evidence type="ECO:0000313" key="2">
    <source>
        <dbReference type="EnsemblPlants" id="AET5Gv20921800.6"/>
    </source>
</evidence>
<organism evidence="2 3">
    <name type="scientific">Aegilops tauschii subsp. strangulata</name>
    <name type="common">Goatgrass</name>
    <dbReference type="NCBI Taxonomy" id="200361"/>
    <lineage>
        <taxon>Eukaryota</taxon>
        <taxon>Viridiplantae</taxon>
        <taxon>Streptophyta</taxon>
        <taxon>Embryophyta</taxon>
        <taxon>Tracheophyta</taxon>
        <taxon>Spermatophyta</taxon>
        <taxon>Magnoliopsida</taxon>
        <taxon>Liliopsida</taxon>
        <taxon>Poales</taxon>
        <taxon>Poaceae</taxon>
        <taxon>BOP clade</taxon>
        <taxon>Pooideae</taxon>
        <taxon>Triticodae</taxon>
        <taxon>Triticeae</taxon>
        <taxon>Triticinae</taxon>
        <taxon>Aegilops</taxon>
    </lineage>
</organism>
<dbReference type="GO" id="GO:0005829">
    <property type="term" value="C:cytosol"/>
    <property type="evidence" value="ECO:0007669"/>
    <property type="project" value="TreeGrafter"/>
</dbReference>
<dbReference type="Pfam" id="PF04176">
    <property type="entry name" value="TIP41"/>
    <property type="match status" value="1"/>
</dbReference>
<reference evidence="3" key="1">
    <citation type="journal article" date="2014" name="Science">
        <title>Ancient hybridizations among the ancestral genomes of bread wheat.</title>
        <authorList>
            <consortium name="International Wheat Genome Sequencing Consortium,"/>
            <person name="Marcussen T."/>
            <person name="Sandve S.R."/>
            <person name="Heier L."/>
            <person name="Spannagl M."/>
            <person name="Pfeifer M."/>
            <person name="Jakobsen K.S."/>
            <person name="Wulff B.B."/>
            <person name="Steuernagel B."/>
            <person name="Mayer K.F."/>
            <person name="Olsen O.A."/>
        </authorList>
    </citation>
    <scope>NUCLEOTIDE SEQUENCE [LARGE SCALE GENOMIC DNA]</scope>
    <source>
        <strain evidence="3">cv. AL8/78</strain>
    </source>
</reference>
<proteinExistence type="inferred from homology"/>
<keyword evidence="3" id="KW-1185">Reference proteome</keyword>
<dbReference type="PANTHER" id="PTHR21021:SF16">
    <property type="entry name" value="TIP41-LIKE PROTEIN"/>
    <property type="match status" value="1"/>
</dbReference>
<accession>A0A453LVF7</accession>
<reference evidence="3" key="2">
    <citation type="journal article" date="2017" name="Nat. Plants">
        <title>The Aegilops tauschii genome reveals multiple impacts of transposons.</title>
        <authorList>
            <person name="Zhao G."/>
            <person name="Zou C."/>
            <person name="Li K."/>
            <person name="Wang K."/>
            <person name="Li T."/>
            <person name="Gao L."/>
            <person name="Zhang X."/>
            <person name="Wang H."/>
            <person name="Yang Z."/>
            <person name="Liu X."/>
            <person name="Jiang W."/>
            <person name="Mao L."/>
            <person name="Kong X."/>
            <person name="Jiao Y."/>
            <person name="Jia J."/>
        </authorList>
    </citation>
    <scope>NUCLEOTIDE SEQUENCE [LARGE SCALE GENOMIC DNA]</scope>
    <source>
        <strain evidence="3">cv. AL8/78</strain>
    </source>
</reference>
<reference evidence="2" key="3">
    <citation type="journal article" date="2017" name="Nature">
        <title>Genome sequence of the progenitor of the wheat D genome Aegilops tauschii.</title>
        <authorList>
            <person name="Luo M.C."/>
            <person name="Gu Y.Q."/>
            <person name="Puiu D."/>
            <person name="Wang H."/>
            <person name="Twardziok S.O."/>
            <person name="Deal K.R."/>
            <person name="Huo N."/>
            <person name="Zhu T."/>
            <person name="Wang L."/>
            <person name="Wang Y."/>
            <person name="McGuire P.E."/>
            <person name="Liu S."/>
            <person name="Long H."/>
            <person name="Ramasamy R.K."/>
            <person name="Rodriguez J.C."/>
            <person name="Van S.L."/>
            <person name="Yuan L."/>
            <person name="Wang Z."/>
            <person name="Xia Z."/>
            <person name="Xiao L."/>
            <person name="Anderson O.D."/>
            <person name="Ouyang S."/>
            <person name="Liang Y."/>
            <person name="Zimin A.V."/>
            <person name="Pertea G."/>
            <person name="Qi P."/>
            <person name="Bennetzen J.L."/>
            <person name="Dai X."/>
            <person name="Dawson M.W."/>
            <person name="Muller H.G."/>
            <person name="Kugler K."/>
            <person name="Rivarola-Duarte L."/>
            <person name="Spannagl M."/>
            <person name="Mayer K.F.X."/>
            <person name="Lu F.H."/>
            <person name="Bevan M.W."/>
            <person name="Leroy P."/>
            <person name="Li P."/>
            <person name="You F.M."/>
            <person name="Sun Q."/>
            <person name="Liu Z."/>
            <person name="Lyons E."/>
            <person name="Wicker T."/>
            <person name="Salzberg S.L."/>
            <person name="Devos K.M."/>
            <person name="Dvorak J."/>
        </authorList>
    </citation>
    <scope>NUCLEOTIDE SEQUENCE [LARGE SCALE GENOMIC DNA]</scope>
    <source>
        <strain evidence="2">cv. AL8/78</strain>
    </source>
</reference>
<dbReference type="Gramene" id="AET5Gv20921800.6">
    <property type="protein sequence ID" value="AET5Gv20921800.6"/>
    <property type="gene ID" value="AET5Gv20921800"/>
</dbReference>
<dbReference type="InterPro" id="IPR051330">
    <property type="entry name" value="Phosphatase_reg/MetRdx"/>
</dbReference>
<dbReference type="Proteomes" id="UP000015105">
    <property type="component" value="Chromosome 5D"/>
</dbReference>
<sequence length="99" mass="11222">VKGWVIQTHKGPILNSASVSLYEDKLQTTHLPEMVFGESFVSIQNAQTGVKLHFNALDALKAWKQEALPPVQVPAAAKWKFRRFLYTCTLLLIHARKCF</sequence>
<protein>
    <submittedName>
        <fullName evidence="2">Uncharacterized protein</fullName>
    </submittedName>
</protein>
<reference evidence="2" key="4">
    <citation type="submission" date="2019-03" db="UniProtKB">
        <authorList>
            <consortium name="EnsemblPlants"/>
        </authorList>
    </citation>
    <scope>IDENTIFICATION</scope>
</reference>
<dbReference type="InterPro" id="IPR007303">
    <property type="entry name" value="TIP41-like"/>
</dbReference>
<dbReference type="EnsemblPlants" id="AET5Gv20921800.6">
    <property type="protein sequence ID" value="AET5Gv20921800.6"/>
    <property type="gene ID" value="AET5Gv20921800"/>
</dbReference>
<reference evidence="2" key="5">
    <citation type="journal article" date="2021" name="G3 (Bethesda)">
        <title>Aegilops tauschii genome assembly Aet v5.0 features greater sequence contiguity and improved annotation.</title>
        <authorList>
            <person name="Wang L."/>
            <person name="Zhu T."/>
            <person name="Rodriguez J.C."/>
            <person name="Deal K.R."/>
            <person name="Dubcovsky J."/>
            <person name="McGuire P.E."/>
            <person name="Lux T."/>
            <person name="Spannagl M."/>
            <person name="Mayer K.F.X."/>
            <person name="Baldrich P."/>
            <person name="Meyers B.C."/>
            <person name="Huo N."/>
            <person name="Gu Y.Q."/>
            <person name="Zhou H."/>
            <person name="Devos K.M."/>
            <person name="Bennetzen J.L."/>
            <person name="Unver T."/>
            <person name="Budak H."/>
            <person name="Gulick P.J."/>
            <person name="Galiba G."/>
            <person name="Kalapos B."/>
            <person name="Nelson D.R."/>
            <person name="Li P."/>
            <person name="You F.M."/>
            <person name="Luo M.C."/>
            <person name="Dvorak J."/>
        </authorList>
    </citation>
    <scope>NUCLEOTIDE SEQUENCE [LARGE SCALE GENOMIC DNA]</scope>
    <source>
        <strain evidence="2">cv. AL8/78</strain>
    </source>
</reference>
<name>A0A453LVF7_AEGTS</name>
<comment type="similarity">
    <text evidence="1">Belongs to the TIP41 family.</text>
</comment>
<dbReference type="AlphaFoldDB" id="A0A453LVF7"/>
<dbReference type="PANTHER" id="PTHR21021">
    <property type="entry name" value="GAF/PUTATIVE CYTOSKELETAL PROTEIN"/>
    <property type="match status" value="1"/>
</dbReference>
<evidence type="ECO:0000313" key="3">
    <source>
        <dbReference type="Proteomes" id="UP000015105"/>
    </source>
</evidence>
<evidence type="ECO:0000256" key="1">
    <source>
        <dbReference type="ARBA" id="ARBA00006658"/>
    </source>
</evidence>